<dbReference type="Gene3D" id="2.30.42.10">
    <property type="match status" value="1"/>
</dbReference>
<keyword evidence="6" id="KW-1185">Reference proteome</keyword>
<keyword evidence="2" id="KW-0472">Membrane</keyword>
<reference evidence="6" key="1">
    <citation type="submission" date="2003-08" db="EMBL/GenBank/DDBJ databases">
        <authorList>
            <person name="Birren B."/>
            <person name="Nusbaum C."/>
            <person name="Abebe A."/>
            <person name="Abouelleil A."/>
            <person name="Adekoya E."/>
            <person name="Ait-zahra M."/>
            <person name="Allen N."/>
            <person name="Allen T."/>
            <person name="An P."/>
            <person name="Anderson M."/>
            <person name="Anderson S."/>
            <person name="Arachchi H."/>
            <person name="Armbruster J."/>
            <person name="Bachantsang P."/>
            <person name="Baldwin J."/>
            <person name="Barry A."/>
            <person name="Bayul T."/>
            <person name="Blitshsteyn B."/>
            <person name="Bloom T."/>
            <person name="Blye J."/>
            <person name="Boguslavskiy L."/>
            <person name="Borowsky M."/>
            <person name="Boukhgalter B."/>
            <person name="Brunache A."/>
            <person name="Butler J."/>
            <person name="Calixte N."/>
            <person name="Calvo S."/>
            <person name="Camarata J."/>
            <person name="Campo K."/>
            <person name="Chang J."/>
            <person name="Cheshatsang Y."/>
            <person name="Citroen M."/>
            <person name="Collymore A."/>
            <person name="Considine T."/>
            <person name="Cook A."/>
            <person name="Cooke P."/>
            <person name="Corum B."/>
            <person name="Cuomo C."/>
            <person name="David R."/>
            <person name="Dawoe T."/>
            <person name="Degray S."/>
            <person name="Dodge S."/>
            <person name="Dooley K."/>
            <person name="Dorje P."/>
            <person name="Dorjee K."/>
            <person name="Dorris L."/>
            <person name="Duffey N."/>
            <person name="Dupes A."/>
            <person name="Elkins T."/>
            <person name="Engels R."/>
            <person name="Erickson J."/>
            <person name="Farina A."/>
            <person name="Faro S."/>
            <person name="Ferreira P."/>
            <person name="Fischer H."/>
            <person name="Fitzgerald M."/>
            <person name="Foley K."/>
            <person name="Gage D."/>
            <person name="Galagan J."/>
            <person name="Gearin G."/>
            <person name="Gnerre S."/>
            <person name="Gnirke A."/>
            <person name="Goyette A."/>
            <person name="Graham J."/>
            <person name="Grandbois E."/>
            <person name="Gyaltsen K."/>
            <person name="Hafez N."/>
            <person name="Hagopian D."/>
            <person name="Hagos B."/>
            <person name="Hall J."/>
            <person name="Hatcher B."/>
            <person name="Heller A."/>
            <person name="Higgins H."/>
            <person name="Honan T."/>
            <person name="Horn A."/>
            <person name="Houde N."/>
            <person name="Hughes L."/>
            <person name="Hulme W."/>
            <person name="Husby E."/>
            <person name="Iliev I."/>
            <person name="Jaffe D."/>
            <person name="Jones C."/>
            <person name="Kamal M."/>
            <person name="Kamat A."/>
            <person name="Kamvysselis M."/>
            <person name="Karlsson E."/>
            <person name="Kells C."/>
            <person name="Kieu A."/>
            <person name="Kisner P."/>
            <person name="Kodira C."/>
            <person name="Kulbokas E."/>
            <person name="Labutti K."/>
            <person name="Lama D."/>
            <person name="Landers T."/>
            <person name="Leger J."/>
            <person name="Levine S."/>
            <person name="Lewis D."/>
            <person name="Lewis T."/>
            <person name="Lindblad-toh K."/>
            <person name="Liu X."/>
            <person name="Lokyitsang T."/>
            <person name="Lokyitsang Y."/>
            <person name="Lucien O."/>
            <person name="Lui A."/>
            <person name="Ma L.J."/>
            <person name="Mabbitt R."/>
            <person name="Macdonald J."/>
            <person name="Maclean C."/>
            <person name="Major J."/>
            <person name="Manning J."/>
            <person name="Marabella R."/>
            <person name="Maru K."/>
            <person name="Matthews C."/>
            <person name="Mauceli E."/>
            <person name="Mccarthy M."/>
            <person name="Mcdonough S."/>
            <person name="Mcghee T."/>
            <person name="Meldrim J."/>
            <person name="Meneus L."/>
            <person name="Mesirov J."/>
            <person name="Mihalev A."/>
            <person name="Mihova T."/>
            <person name="Mikkelsen T."/>
            <person name="Mlenga V."/>
            <person name="Moru K."/>
            <person name="Mozes J."/>
            <person name="Mulrain L."/>
            <person name="Munson G."/>
            <person name="Naylor J."/>
            <person name="Newes C."/>
            <person name="Nguyen C."/>
            <person name="Nguyen N."/>
            <person name="Nguyen T."/>
            <person name="Nicol R."/>
            <person name="Nielsen C."/>
            <person name="Nizzari M."/>
            <person name="Norbu C."/>
            <person name="Norbu N."/>
            <person name="O'donnell P."/>
            <person name="Okoawo O."/>
            <person name="O'leary S."/>
            <person name="Omotosho B."/>
            <person name="O'neill K."/>
            <person name="Osman S."/>
            <person name="Parker S."/>
            <person name="Perrin D."/>
            <person name="Phunkhang P."/>
            <person name="Piqani B."/>
            <person name="Purcell S."/>
            <person name="Rachupka T."/>
            <person name="Ramasamy U."/>
            <person name="Rameau R."/>
            <person name="Ray V."/>
            <person name="Raymond C."/>
            <person name="Retta R."/>
            <person name="Richardson S."/>
            <person name="Rise C."/>
            <person name="Rodriguez J."/>
            <person name="Rogers J."/>
            <person name="Rogov P."/>
            <person name="Rutman M."/>
            <person name="Schupbach R."/>
            <person name="Seaman C."/>
            <person name="Settipalli S."/>
            <person name="Sharpe T."/>
            <person name="Sheridan J."/>
            <person name="Sherpa N."/>
            <person name="Shi J."/>
            <person name="Smirnov S."/>
            <person name="Smith C."/>
            <person name="Sougnez C."/>
            <person name="Spencer B."/>
            <person name="Stalker J."/>
            <person name="Stange-thomann N."/>
            <person name="Stavropoulos S."/>
            <person name="Stetson K."/>
            <person name="Stone C."/>
            <person name="Stone S."/>
            <person name="Stubbs M."/>
            <person name="Talamas J."/>
            <person name="Tchuinga P."/>
            <person name="Tenzing P."/>
            <person name="Tesfaye S."/>
            <person name="Theodore J."/>
            <person name="Thoulutsang Y."/>
            <person name="Topham K."/>
            <person name="Towey S."/>
            <person name="Tsamla T."/>
            <person name="Tsomo N."/>
            <person name="Vallee D."/>
            <person name="Vassiliev H."/>
            <person name="Venkataraman V."/>
            <person name="Vinson J."/>
            <person name="Vo A."/>
            <person name="Wade C."/>
            <person name="Wang S."/>
            <person name="Wangchuk T."/>
            <person name="Wangdi T."/>
            <person name="Whittaker C."/>
            <person name="Wilkinson J."/>
            <person name="Wu Y."/>
            <person name="Wyman D."/>
            <person name="Yadav S."/>
            <person name="Yang S."/>
            <person name="Yang X."/>
            <person name="Yeager S."/>
            <person name="Yee E."/>
            <person name="Young G."/>
            <person name="Zainoun J."/>
            <person name="Zembeck L."/>
            <person name="Zimmer A."/>
            <person name="Zody M."/>
            <person name="Lander E."/>
        </authorList>
    </citation>
    <scope>NUCLEOTIDE SEQUENCE [LARGE SCALE GENOMIC DNA]</scope>
</reference>
<comment type="subcellular location">
    <subcellularLocation>
        <location evidence="1">Membrane</location>
    </subcellularLocation>
</comment>
<dbReference type="PANTHER" id="PTHR23119:SF51">
    <property type="entry name" value="DISKS LARGE 1 TUMOR SUPPRESSOR PROTEIN"/>
    <property type="match status" value="1"/>
</dbReference>
<dbReference type="Ensembl" id="ENSCSAVT00000015870.1">
    <property type="protein sequence ID" value="ENSCSAVP00000015691.1"/>
    <property type="gene ID" value="ENSCSAVG00000009218.1"/>
</dbReference>
<dbReference type="GO" id="GO:0019901">
    <property type="term" value="F:protein kinase binding"/>
    <property type="evidence" value="ECO:0007669"/>
    <property type="project" value="TreeGrafter"/>
</dbReference>
<dbReference type="GO" id="GO:0007268">
    <property type="term" value="P:chemical synaptic transmission"/>
    <property type="evidence" value="ECO:0007669"/>
    <property type="project" value="TreeGrafter"/>
</dbReference>
<evidence type="ECO:0000313" key="6">
    <source>
        <dbReference type="Proteomes" id="UP000007875"/>
    </source>
</evidence>
<evidence type="ECO:0000256" key="2">
    <source>
        <dbReference type="ARBA" id="ARBA00023136"/>
    </source>
</evidence>
<evidence type="ECO:0000313" key="5">
    <source>
        <dbReference type="Ensembl" id="ENSCSAVP00000015691.1"/>
    </source>
</evidence>
<dbReference type="GO" id="GO:0097120">
    <property type="term" value="P:receptor localization to synapse"/>
    <property type="evidence" value="ECO:0007669"/>
    <property type="project" value="TreeGrafter"/>
</dbReference>
<dbReference type="GO" id="GO:0016323">
    <property type="term" value="C:basolateral plasma membrane"/>
    <property type="evidence" value="ECO:0007669"/>
    <property type="project" value="TreeGrafter"/>
</dbReference>
<evidence type="ECO:0000259" key="4">
    <source>
        <dbReference type="PROSITE" id="PS51022"/>
    </source>
</evidence>
<dbReference type="HOGENOM" id="CLU_1222063_0_0_1"/>
<name>H2ZDM5_CIOSA</name>
<dbReference type="GO" id="GO:0031594">
    <property type="term" value="C:neuromuscular junction"/>
    <property type="evidence" value="ECO:0007669"/>
    <property type="project" value="TreeGrafter"/>
</dbReference>
<dbReference type="GO" id="GO:0099072">
    <property type="term" value="P:regulation of postsynaptic membrane neurotransmitter receptor levels"/>
    <property type="evidence" value="ECO:0007669"/>
    <property type="project" value="TreeGrafter"/>
</dbReference>
<dbReference type="PROSITE" id="PS51022">
    <property type="entry name" value="L27"/>
    <property type="match status" value="1"/>
</dbReference>
<reference evidence="5" key="3">
    <citation type="submission" date="2025-09" db="UniProtKB">
        <authorList>
            <consortium name="Ensembl"/>
        </authorList>
    </citation>
    <scope>IDENTIFICATION</scope>
</reference>
<accession>H2ZDM5</accession>
<dbReference type="InterPro" id="IPR036034">
    <property type="entry name" value="PDZ_sf"/>
</dbReference>
<organism evidence="5 6">
    <name type="scientific">Ciona savignyi</name>
    <name type="common">Pacific transparent sea squirt</name>
    <dbReference type="NCBI Taxonomy" id="51511"/>
    <lineage>
        <taxon>Eukaryota</taxon>
        <taxon>Metazoa</taxon>
        <taxon>Chordata</taxon>
        <taxon>Tunicata</taxon>
        <taxon>Ascidiacea</taxon>
        <taxon>Phlebobranchia</taxon>
        <taxon>Cionidae</taxon>
        <taxon>Ciona</taxon>
    </lineage>
</organism>
<proteinExistence type="predicted"/>
<dbReference type="GO" id="GO:0043005">
    <property type="term" value="C:neuron projection"/>
    <property type="evidence" value="ECO:0007669"/>
    <property type="project" value="TreeGrafter"/>
</dbReference>
<dbReference type="GO" id="GO:0045197">
    <property type="term" value="P:establishment or maintenance of epithelial cell apical/basal polarity"/>
    <property type="evidence" value="ECO:0007669"/>
    <property type="project" value="TreeGrafter"/>
</dbReference>
<evidence type="ECO:0000256" key="1">
    <source>
        <dbReference type="ARBA" id="ARBA00004370"/>
    </source>
</evidence>
<dbReference type="InterPro" id="IPR050614">
    <property type="entry name" value="Synaptic_Scaffolding_LAP-MAGUK"/>
</dbReference>
<dbReference type="GO" id="GO:0043113">
    <property type="term" value="P:receptor clustering"/>
    <property type="evidence" value="ECO:0007669"/>
    <property type="project" value="TreeGrafter"/>
</dbReference>
<feature type="domain" description="PDZ" evidence="3">
    <location>
        <begin position="160"/>
        <end position="227"/>
    </location>
</feature>
<dbReference type="SUPFAM" id="SSF101288">
    <property type="entry name" value="L27 domain"/>
    <property type="match status" value="1"/>
</dbReference>
<dbReference type="SUPFAM" id="SSF50156">
    <property type="entry name" value="PDZ domain-like"/>
    <property type="match status" value="1"/>
</dbReference>
<dbReference type="GO" id="GO:0098609">
    <property type="term" value="P:cell-cell adhesion"/>
    <property type="evidence" value="ECO:0007669"/>
    <property type="project" value="TreeGrafter"/>
</dbReference>
<dbReference type="InterPro" id="IPR004172">
    <property type="entry name" value="L27_dom"/>
</dbReference>
<dbReference type="GeneTree" id="ENSGT00940000167723"/>
<reference evidence="5" key="2">
    <citation type="submission" date="2025-08" db="UniProtKB">
        <authorList>
            <consortium name="Ensembl"/>
        </authorList>
    </citation>
    <scope>IDENTIFICATION</scope>
</reference>
<evidence type="ECO:0000259" key="3">
    <source>
        <dbReference type="PROSITE" id="PS50106"/>
    </source>
</evidence>
<dbReference type="Pfam" id="PF00595">
    <property type="entry name" value="PDZ"/>
    <property type="match status" value="1"/>
</dbReference>
<feature type="domain" description="L27" evidence="4">
    <location>
        <begin position="4"/>
        <end position="64"/>
    </location>
</feature>
<dbReference type="Gene3D" id="1.10.287.470">
    <property type="entry name" value="Helix hairpin bin"/>
    <property type="match status" value="1"/>
</dbReference>
<dbReference type="InterPro" id="IPR015143">
    <property type="entry name" value="L27_1"/>
</dbReference>
<protein>
    <recommendedName>
        <fullName evidence="7">PDZ domain-containing protein</fullName>
    </recommendedName>
</protein>
<evidence type="ECO:0008006" key="7">
    <source>
        <dbReference type="Google" id="ProtNLM"/>
    </source>
</evidence>
<dbReference type="InterPro" id="IPR036892">
    <property type="entry name" value="L27_dom_sf"/>
</dbReference>
<dbReference type="Proteomes" id="UP000007875">
    <property type="component" value="Unassembled WGS sequence"/>
</dbReference>
<dbReference type="PANTHER" id="PTHR23119">
    <property type="entry name" value="DISCS LARGE"/>
    <property type="match status" value="1"/>
</dbReference>
<dbReference type="Pfam" id="PF09058">
    <property type="entry name" value="L27_1"/>
    <property type="match status" value="1"/>
</dbReference>
<dbReference type="PROSITE" id="PS50106">
    <property type="entry name" value="PDZ"/>
    <property type="match status" value="1"/>
</dbReference>
<dbReference type="GO" id="GO:0098839">
    <property type="term" value="C:postsynaptic density membrane"/>
    <property type="evidence" value="ECO:0007669"/>
    <property type="project" value="TreeGrafter"/>
</dbReference>
<dbReference type="AlphaFoldDB" id="H2ZDM5"/>
<sequence>MPVRKQDADRALTLLQQYHVKLTKPGDKALRGALEKVMDIFRSELFHALLDIQEYYELTLVEAFQNLNDPRILETSLKWQSVTEARQCNNNAIEKKYRYQDEEQLSQGELAKPPAEPLDSHYKKPAVNIPIVPSQAIRPFQNSASEIHTPIPQPTYEYEDIVLERGTAGLGFSIAGGRDNPLEPQDGSIYITKIIPGGAAAYDGRLKADDAIMAVNNIDTSNVCHAD</sequence>
<dbReference type="SMART" id="SM00569">
    <property type="entry name" value="L27"/>
    <property type="match status" value="1"/>
</dbReference>
<dbReference type="InterPro" id="IPR001478">
    <property type="entry name" value="PDZ"/>
</dbReference>